<sequence length="69" mass="8170">MNALLNYEFKLDETSIEEFDLEYSIEVAKENIESYLDNITVNYFKKYSYKDIGLSQVFVGVFYSSLFIK</sequence>
<comment type="caution">
    <text evidence="1">The sequence shown here is derived from an EMBL/GenBank/DDBJ whole genome shotgun (WGS) entry which is preliminary data.</text>
</comment>
<name>A0ABV1F9Q6_9BACI</name>
<gene>
    <name evidence="1" type="ORF">WMO63_23490</name>
</gene>
<evidence type="ECO:0000313" key="2">
    <source>
        <dbReference type="Proteomes" id="UP001465426"/>
    </source>
</evidence>
<dbReference type="RefSeq" id="WP_031540300.1">
    <property type="nucleotide sequence ID" value="NZ_JBBMFN010000125.1"/>
</dbReference>
<dbReference type="Proteomes" id="UP001465426">
    <property type="component" value="Unassembled WGS sequence"/>
</dbReference>
<accession>A0ABV1F9Q6</accession>
<keyword evidence="2" id="KW-1185">Reference proteome</keyword>
<proteinExistence type="predicted"/>
<dbReference type="EMBL" id="JBBMFN010000125">
    <property type="protein sequence ID" value="MEQ2468619.1"/>
    <property type="molecule type" value="Genomic_DNA"/>
</dbReference>
<evidence type="ECO:0000313" key="1">
    <source>
        <dbReference type="EMBL" id="MEQ2468619.1"/>
    </source>
</evidence>
<organism evidence="1 2">
    <name type="scientific">Niallia hominis</name>
    <dbReference type="NCBI Taxonomy" id="3133173"/>
    <lineage>
        <taxon>Bacteria</taxon>
        <taxon>Bacillati</taxon>
        <taxon>Bacillota</taxon>
        <taxon>Bacilli</taxon>
        <taxon>Bacillales</taxon>
        <taxon>Bacillaceae</taxon>
        <taxon>Niallia</taxon>
    </lineage>
</organism>
<reference evidence="1 2" key="1">
    <citation type="submission" date="2024-03" db="EMBL/GenBank/DDBJ databases">
        <title>Human intestinal bacterial collection.</title>
        <authorList>
            <person name="Pauvert C."/>
            <person name="Hitch T.C.A."/>
            <person name="Clavel T."/>
        </authorList>
    </citation>
    <scope>NUCLEOTIDE SEQUENCE [LARGE SCALE GENOMIC DNA]</scope>
    <source>
        <strain evidence="1 2">CLA-SR-H024</strain>
    </source>
</reference>
<protein>
    <submittedName>
        <fullName evidence="1">Uncharacterized protein</fullName>
    </submittedName>
</protein>